<dbReference type="Proteomes" id="UP000612680">
    <property type="component" value="Chromosome"/>
</dbReference>
<dbReference type="EMBL" id="CP056775">
    <property type="protein sequence ID" value="QRR00612.1"/>
    <property type="molecule type" value="Genomic_DNA"/>
</dbReference>
<keyword evidence="2" id="KW-1185">Reference proteome</keyword>
<evidence type="ECO:0000313" key="2">
    <source>
        <dbReference type="Proteomes" id="UP000612680"/>
    </source>
</evidence>
<name>A0ABX7I548_9BACT</name>
<gene>
    <name evidence="1" type="ORF">HWI92_06670</name>
</gene>
<accession>A0ABX7I548</accession>
<proteinExistence type="predicted"/>
<organism evidence="1 2">
    <name type="scientific">Dyadobacter sandarakinus</name>
    <dbReference type="NCBI Taxonomy" id="2747268"/>
    <lineage>
        <taxon>Bacteria</taxon>
        <taxon>Pseudomonadati</taxon>
        <taxon>Bacteroidota</taxon>
        <taxon>Cytophagia</taxon>
        <taxon>Cytophagales</taxon>
        <taxon>Spirosomataceae</taxon>
        <taxon>Dyadobacter</taxon>
    </lineage>
</organism>
<protein>
    <submittedName>
        <fullName evidence="1">Uncharacterized protein</fullName>
    </submittedName>
</protein>
<sequence>MFYIIEMTVHASFTDRRSYGETQGGQDTTEPDPDALRALEDRITESVVRKVMSTIERQKER</sequence>
<evidence type="ECO:0000313" key="1">
    <source>
        <dbReference type="EMBL" id="QRR00612.1"/>
    </source>
</evidence>
<dbReference type="RefSeq" id="WP_204661825.1">
    <property type="nucleotide sequence ID" value="NZ_CP056775.1"/>
</dbReference>
<reference evidence="1 2" key="1">
    <citation type="submission" date="2020-06" db="EMBL/GenBank/DDBJ databases">
        <title>Dyadobacter sandarakinus sp. nov., isolated from the soil of the Arctic Yellow River Station.</title>
        <authorList>
            <person name="Zhang Y."/>
            <person name="Peng F."/>
        </authorList>
    </citation>
    <scope>NUCLEOTIDE SEQUENCE [LARGE SCALE GENOMIC DNA]</scope>
    <source>
        <strain evidence="1 2">Q3-56</strain>
    </source>
</reference>